<evidence type="ECO:0000313" key="4">
    <source>
        <dbReference type="EMBL" id="MBB6328428.1"/>
    </source>
</evidence>
<organism evidence="4 5">
    <name type="scientific">Algoriphagus iocasae</name>
    <dbReference type="NCBI Taxonomy" id="1836499"/>
    <lineage>
        <taxon>Bacteria</taxon>
        <taxon>Pseudomonadati</taxon>
        <taxon>Bacteroidota</taxon>
        <taxon>Cytophagia</taxon>
        <taxon>Cytophagales</taxon>
        <taxon>Cyclobacteriaceae</taxon>
        <taxon>Algoriphagus</taxon>
    </lineage>
</organism>
<accession>A0A841N0I5</accession>
<name>A0A841N0I5_9BACT</name>
<feature type="domain" description="DUF5060" evidence="3">
    <location>
        <begin position="24"/>
        <end position="92"/>
    </location>
</feature>
<dbReference type="Gene3D" id="3.20.20.80">
    <property type="entry name" value="Glycosidases"/>
    <property type="match status" value="1"/>
</dbReference>
<dbReference type="RefSeq" id="WP_184497417.1">
    <property type="nucleotide sequence ID" value="NZ_JACIJO010000003.1"/>
</dbReference>
<dbReference type="Pfam" id="PF13204">
    <property type="entry name" value="Apiosidase"/>
    <property type="match status" value="1"/>
</dbReference>
<dbReference type="AlphaFoldDB" id="A0A841N0I5"/>
<keyword evidence="1" id="KW-0732">Signal</keyword>
<comment type="caution">
    <text evidence="4">The sequence shown here is derived from an EMBL/GenBank/DDBJ whole genome shotgun (WGS) entry which is preliminary data.</text>
</comment>
<dbReference type="InterPro" id="IPR032260">
    <property type="entry name" value="DUF5060"/>
</dbReference>
<evidence type="ECO:0000259" key="2">
    <source>
        <dbReference type="Pfam" id="PF13204"/>
    </source>
</evidence>
<proteinExistence type="predicted"/>
<evidence type="ECO:0000256" key="1">
    <source>
        <dbReference type="SAM" id="SignalP"/>
    </source>
</evidence>
<evidence type="ECO:0000313" key="5">
    <source>
        <dbReference type="Proteomes" id="UP000588604"/>
    </source>
</evidence>
<keyword evidence="5" id="KW-1185">Reference proteome</keyword>
<dbReference type="InterPro" id="IPR013783">
    <property type="entry name" value="Ig-like_fold"/>
</dbReference>
<evidence type="ECO:0000259" key="3">
    <source>
        <dbReference type="Pfam" id="PF16586"/>
    </source>
</evidence>
<sequence>MNLKVFCLGIAFLFASHIFSFAQTKKYDRFEYSFSSSKEYENPIYEVGVFDITFTSPSERVKTVRGFWDGGTTWKVRFMPDEIGTWTFQTTSSDKENNGLHEVKGTFECIENESELDLLKKGNIVHNKGTYHLSHADGTPYFWTACTAWNGALRSTDEEWTYYLNHRKEHHYNTIQLVTTQWRGGSANAEGELAFTGSGKISINPKFFERIDQKIEEANQKGLLVSPVILWALPFGQATELSPGYYLPIREAVLLAKYIVARYQGNHVLWTLGGDGKYYGDLEDRWKSIGSQVFGERKHQGLVTLHPHGLSWIGDIYEDQDWYDLITYQSSHSNSENTVNWINKGPIVNQWYNLRPMPLINTEPNYEEIFFKITAKDVRNASYWSVFAAPPSGITYGANGIWPWLREGEDIENHESAIGTHSWKESLDFEGSKQIGYLNEFINQFDWWTFKPANDLLVEQPGDDKFDEFIAVVANEDHSKIMVYSPVKQVIKLYNLNKDLYQIRWFNPITNTYSDGTLNAEGSTLEIENNMDHDMVLILEKIKQ</sequence>
<dbReference type="InterPro" id="IPR025277">
    <property type="entry name" value="Apiosidase-like_cat_dom"/>
</dbReference>
<dbReference type="PANTHER" id="PTHR37836:SF2">
    <property type="entry name" value="DUF4038 DOMAIN-CONTAINING PROTEIN"/>
    <property type="match status" value="1"/>
</dbReference>
<reference evidence="4 5" key="1">
    <citation type="submission" date="2020-08" db="EMBL/GenBank/DDBJ databases">
        <title>Genomic Encyclopedia of Type Strains, Phase IV (KMG-IV): sequencing the most valuable type-strain genomes for metagenomic binning, comparative biology and taxonomic classification.</title>
        <authorList>
            <person name="Goeker M."/>
        </authorList>
    </citation>
    <scope>NUCLEOTIDE SEQUENCE [LARGE SCALE GENOMIC DNA]</scope>
    <source>
        <strain evidence="4 5">DSM 102044</strain>
    </source>
</reference>
<dbReference type="Gene3D" id="2.60.40.10">
    <property type="entry name" value="Immunoglobulins"/>
    <property type="match status" value="1"/>
</dbReference>
<dbReference type="Pfam" id="PF16586">
    <property type="entry name" value="DUF5060"/>
    <property type="match status" value="1"/>
</dbReference>
<protein>
    <recommendedName>
        <fullName evidence="6">DUF4038 domain-containing protein</fullName>
    </recommendedName>
</protein>
<feature type="domain" description="Apiosidase-like catalytic" evidence="2">
    <location>
        <begin position="129"/>
        <end position="449"/>
    </location>
</feature>
<feature type="signal peptide" evidence="1">
    <location>
        <begin position="1"/>
        <end position="22"/>
    </location>
</feature>
<feature type="chain" id="PRO_5032741558" description="DUF4038 domain-containing protein" evidence="1">
    <location>
        <begin position="23"/>
        <end position="544"/>
    </location>
</feature>
<dbReference type="Proteomes" id="UP000588604">
    <property type="component" value="Unassembled WGS sequence"/>
</dbReference>
<gene>
    <name evidence="4" type="ORF">FHS59_004071</name>
</gene>
<dbReference type="PANTHER" id="PTHR37836">
    <property type="entry name" value="LMO1036 PROTEIN"/>
    <property type="match status" value="1"/>
</dbReference>
<evidence type="ECO:0008006" key="6">
    <source>
        <dbReference type="Google" id="ProtNLM"/>
    </source>
</evidence>
<dbReference type="EMBL" id="JACIJO010000003">
    <property type="protein sequence ID" value="MBB6328428.1"/>
    <property type="molecule type" value="Genomic_DNA"/>
</dbReference>